<dbReference type="InterPro" id="IPR024072">
    <property type="entry name" value="DHFR-like_dom_sf"/>
</dbReference>
<reference evidence="9 10" key="1">
    <citation type="journal article" date="2015" name="Nature">
        <title>rRNA introns, odd ribosomes, and small enigmatic genomes across a large radiation of phyla.</title>
        <authorList>
            <person name="Brown C.T."/>
            <person name="Hug L.A."/>
            <person name="Thomas B.C."/>
            <person name="Sharon I."/>
            <person name="Castelle C.J."/>
            <person name="Singh A."/>
            <person name="Wilkins M.J."/>
            <person name="Williams K.H."/>
            <person name="Banfield J.F."/>
        </authorList>
    </citation>
    <scope>NUCLEOTIDE SEQUENCE [LARGE SCALE GENOMIC DNA]</scope>
</reference>
<dbReference type="InterPro" id="IPR012259">
    <property type="entry name" value="DHFR"/>
</dbReference>
<dbReference type="GO" id="GO:0046452">
    <property type="term" value="P:dihydrofolate metabolic process"/>
    <property type="evidence" value="ECO:0007669"/>
    <property type="project" value="TreeGrafter"/>
</dbReference>
<organism evidence="9 10">
    <name type="scientific">Candidatus Gottesmanbacteria bacterium GW2011_GWA1_34_13</name>
    <dbReference type="NCBI Taxonomy" id="1618434"/>
    <lineage>
        <taxon>Bacteria</taxon>
        <taxon>Candidatus Gottesmaniibacteriota</taxon>
    </lineage>
</organism>
<evidence type="ECO:0000256" key="3">
    <source>
        <dbReference type="ARBA" id="ARBA00012856"/>
    </source>
</evidence>
<dbReference type="GO" id="GO:0046655">
    <property type="term" value="P:folic acid metabolic process"/>
    <property type="evidence" value="ECO:0007669"/>
    <property type="project" value="TreeGrafter"/>
</dbReference>
<dbReference type="GO" id="GO:0050661">
    <property type="term" value="F:NADP binding"/>
    <property type="evidence" value="ECO:0007669"/>
    <property type="project" value="InterPro"/>
</dbReference>
<comment type="caution">
    <text evidence="9">The sequence shown here is derived from an EMBL/GenBank/DDBJ whole genome shotgun (WGS) entry which is preliminary data.</text>
</comment>
<dbReference type="InterPro" id="IPR001796">
    <property type="entry name" value="DHFR_dom"/>
</dbReference>
<evidence type="ECO:0000256" key="5">
    <source>
        <dbReference type="ARBA" id="ARBA00022857"/>
    </source>
</evidence>
<evidence type="ECO:0000313" key="9">
    <source>
        <dbReference type="EMBL" id="KKP59320.1"/>
    </source>
</evidence>
<evidence type="ECO:0000256" key="6">
    <source>
        <dbReference type="ARBA" id="ARBA00023002"/>
    </source>
</evidence>
<comment type="pathway">
    <text evidence="1 7">Cofactor biosynthesis; tetrahydrofolate biosynthesis; 5,6,7,8-tetrahydrofolate from 7,8-dihydrofolate: step 1/1.</text>
</comment>
<keyword evidence="4 7" id="KW-0554">One-carbon metabolism</keyword>
<dbReference type="PANTHER" id="PTHR48069:SF3">
    <property type="entry name" value="DIHYDROFOLATE REDUCTASE"/>
    <property type="match status" value="1"/>
</dbReference>
<evidence type="ECO:0000256" key="2">
    <source>
        <dbReference type="ARBA" id="ARBA00009539"/>
    </source>
</evidence>
<comment type="function">
    <text evidence="7">Key enzyme in folate metabolism. Catalyzes an essential reaction for de novo glycine and purine synthesis, and for DNA precursor synthesis.</text>
</comment>
<dbReference type="GO" id="GO:0005829">
    <property type="term" value="C:cytosol"/>
    <property type="evidence" value="ECO:0007669"/>
    <property type="project" value="TreeGrafter"/>
</dbReference>
<dbReference type="AlphaFoldDB" id="A0A0G0D7R0"/>
<sequence>MITSIIAAIGENRELGKNKQLLWHISEDLKHFKQITQNHPVIMGRTTFESIGKPLPNRTNIIVTHNANYQYIYSSNSALPNEKLSMNSSQPAKQVSNNKTIIVHSLEEAINLGKQHDQQEIFIIGGGQIYKQAIKVTDKLYLTIVHGNFDADTFFPDYSAFNKVIKKEELKTPKYDLTFFELEKS</sequence>
<dbReference type="Gene3D" id="3.40.430.10">
    <property type="entry name" value="Dihydrofolate Reductase, subunit A"/>
    <property type="match status" value="1"/>
</dbReference>
<gene>
    <name evidence="9" type="ORF">UR52_C0008G0030</name>
</gene>
<evidence type="ECO:0000256" key="4">
    <source>
        <dbReference type="ARBA" id="ARBA00022563"/>
    </source>
</evidence>
<comment type="similarity">
    <text evidence="2 7">Belongs to the dihydrofolate reductase family.</text>
</comment>
<dbReference type="PRINTS" id="PR00070">
    <property type="entry name" value="DHFR"/>
</dbReference>
<dbReference type="CDD" id="cd00209">
    <property type="entry name" value="DHFR"/>
    <property type="match status" value="1"/>
</dbReference>
<dbReference type="Proteomes" id="UP000034176">
    <property type="component" value="Unassembled WGS sequence"/>
</dbReference>
<dbReference type="EC" id="1.5.1.3" evidence="3 7"/>
<feature type="domain" description="DHFR" evidence="8">
    <location>
        <begin position="2"/>
        <end position="185"/>
    </location>
</feature>
<comment type="catalytic activity">
    <reaction evidence="7">
        <text>(6S)-5,6,7,8-tetrahydrofolate + NADP(+) = 7,8-dihydrofolate + NADPH + H(+)</text>
        <dbReference type="Rhea" id="RHEA:15009"/>
        <dbReference type="ChEBI" id="CHEBI:15378"/>
        <dbReference type="ChEBI" id="CHEBI:57451"/>
        <dbReference type="ChEBI" id="CHEBI:57453"/>
        <dbReference type="ChEBI" id="CHEBI:57783"/>
        <dbReference type="ChEBI" id="CHEBI:58349"/>
        <dbReference type="EC" id="1.5.1.3"/>
    </reaction>
</comment>
<dbReference type="PROSITE" id="PS51330">
    <property type="entry name" value="DHFR_2"/>
    <property type="match status" value="1"/>
</dbReference>
<evidence type="ECO:0000256" key="1">
    <source>
        <dbReference type="ARBA" id="ARBA00004903"/>
    </source>
</evidence>
<accession>A0A0G0D7R0</accession>
<dbReference type="PANTHER" id="PTHR48069">
    <property type="entry name" value="DIHYDROFOLATE REDUCTASE"/>
    <property type="match status" value="1"/>
</dbReference>
<dbReference type="EMBL" id="LBPN01000008">
    <property type="protein sequence ID" value="KKP59320.1"/>
    <property type="molecule type" value="Genomic_DNA"/>
</dbReference>
<dbReference type="GO" id="GO:0006730">
    <property type="term" value="P:one-carbon metabolic process"/>
    <property type="evidence" value="ECO:0007669"/>
    <property type="project" value="UniProtKB-KW"/>
</dbReference>
<dbReference type="GO" id="GO:0046654">
    <property type="term" value="P:tetrahydrofolate biosynthetic process"/>
    <property type="evidence" value="ECO:0007669"/>
    <property type="project" value="UniProtKB-UniPathway"/>
</dbReference>
<keyword evidence="5 7" id="KW-0521">NADP</keyword>
<evidence type="ECO:0000313" key="10">
    <source>
        <dbReference type="Proteomes" id="UP000034176"/>
    </source>
</evidence>
<keyword evidence="6 7" id="KW-0560">Oxidoreductase</keyword>
<dbReference type="GO" id="GO:0004146">
    <property type="term" value="F:dihydrofolate reductase activity"/>
    <property type="evidence" value="ECO:0007669"/>
    <property type="project" value="UniProtKB-EC"/>
</dbReference>
<evidence type="ECO:0000259" key="8">
    <source>
        <dbReference type="PROSITE" id="PS51330"/>
    </source>
</evidence>
<dbReference type="UniPathway" id="UPA00077">
    <property type="reaction ID" value="UER00158"/>
</dbReference>
<dbReference type="SUPFAM" id="SSF53597">
    <property type="entry name" value="Dihydrofolate reductase-like"/>
    <property type="match status" value="1"/>
</dbReference>
<name>A0A0G0D7R0_9BACT</name>
<protein>
    <recommendedName>
        <fullName evidence="3 7">Dihydrofolate reductase</fullName>
        <ecNumber evidence="3 7">1.5.1.3</ecNumber>
    </recommendedName>
</protein>
<dbReference type="Pfam" id="PF00186">
    <property type="entry name" value="DHFR_1"/>
    <property type="match status" value="2"/>
</dbReference>
<evidence type="ECO:0000256" key="7">
    <source>
        <dbReference type="PIRNR" id="PIRNR000194"/>
    </source>
</evidence>
<dbReference type="PIRSF" id="PIRSF000194">
    <property type="entry name" value="DHFR"/>
    <property type="match status" value="1"/>
</dbReference>
<proteinExistence type="inferred from homology"/>
<dbReference type="PATRIC" id="fig|1618434.3.peg.348"/>
<dbReference type="STRING" id="1618434.UR52_C0008G0030"/>